<reference evidence="8 9" key="2">
    <citation type="submission" date="2018-11" db="EMBL/GenBank/DDBJ databases">
        <authorList>
            <consortium name="Pathogen Informatics"/>
        </authorList>
    </citation>
    <scope>NUCLEOTIDE SEQUENCE [LARGE SCALE GENOMIC DNA]</scope>
</reference>
<evidence type="ECO:0000259" key="7">
    <source>
        <dbReference type="PROSITE" id="PS50011"/>
    </source>
</evidence>
<keyword evidence="6" id="KW-0812">Transmembrane</keyword>
<evidence type="ECO:0000313" key="9">
    <source>
        <dbReference type="Proteomes" id="UP000274429"/>
    </source>
</evidence>
<dbReference type="OrthoDB" id="504170at2759"/>
<dbReference type="PROSITE" id="PS50011">
    <property type="entry name" value="PROTEIN_KINASE_DOM"/>
    <property type="match status" value="1"/>
</dbReference>
<protein>
    <submittedName>
        <fullName evidence="10">Protein kinase domain-containing protein</fullName>
    </submittedName>
</protein>
<evidence type="ECO:0000256" key="6">
    <source>
        <dbReference type="SAM" id="Phobius"/>
    </source>
</evidence>
<name>A0A158RF46_HYDTA</name>
<proteinExistence type="predicted"/>
<dbReference type="InterPro" id="IPR011009">
    <property type="entry name" value="Kinase-like_dom_sf"/>
</dbReference>
<dbReference type="Gene3D" id="1.10.510.10">
    <property type="entry name" value="Transferase(Phosphotransferase) domain 1"/>
    <property type="match status" value="1"/>
</dbReference>
<dbReference type="PANTHER" id="PTHR24342:SF14">
    <property type="entry name" value="DEATH-ASSOCIATED PROTEIN KINASE DAPK-1"/>
    <property type="match status" value="1"/>
</dbReference>
<dbReference type="Proteomes" id="UP000274429">
    <property type="component" value="Unassembled WGS sequence"/>
</dbReference>
<keyword evidence="6" id="KW-1133">Transmembrane helix</keyword>
<dbReference type="GO" id="GO:0005524">
    <property type="term" value="F:ATP binding"/>
    <property type="evidence" value="ECO:0007669"/>
    <property type="project" value="UniProtKB-KW"/>
</dbReference>
<dbReference type="GO" id="GO:0005634">
    <property type="term" value="C:nucleus"/>
    <property type="evidence" value="ECO:0007669"/>
    <property type="project" value="TreeGrafter"/>
</dbReference>
<dbReference type="Pfam" id="PF00069">
    <property type="entry name" value="Pkinase"/>
    <property type="match status" value="1"/>
</dbReference>
<evidence type="ECO:0000256" key="2">
    <source>
        <dbReference type="ARBA" id="ARBA00022679"/>
    </source>
</evidence>
<keyword evidence="2" id="KW-0808">Transferase</keyword>
<keyword evidence="3" id="KW-0547">Nucleotide-binding</keyword>
<dbReference type="EMBL" id="UYWX01020582">
    <property type="protein sequence ID" value="VDM33416.1"/>
    <property type="molecule type" value="Genomic_DNA"/>
</dbReference>
<feature type="domain" description="Protein kinase" evidence="7">
    <location>
        <begin position="32"/>
        <end position="420"/>
    </location>
</feature>
<reference evidence="10" key="1">
    <citation type="submission" date="2016-04" db="UniProtKB">
        <authorList>
            <consortium name="WormBaseParasite"/>
        </authorList>
    </citation>
    <scope>IDENTIFICATION</scope>
</reference>
<organism evidence="10">
    <name type="scientific">Hydatigena taeniaeformis</name>
    <name type="common">Feline tapeworm</name>
    <name type="synonym">Taenia taeniaeformis</name>
    <dbReference type="NCBI Taxonomy" id="6205"/>
    <lineage>
        <taxon>Eukaryota</taxon>
        <taxon>Metazoa</taxon>
        <taxon>Spiralia</taxon>
        <taxon>Lophotrochozoa</taxon>
        <taxon>Platyhelminthes</taxon>
        <taxon>Cestoda</taxon>
        <taxon>Eucestoda</taxon>
        <taxon>Cyclophyllidea</taxon>
        <taxon>Taeniidae</taxon>
        <taxon>Hydatigera</taxon>
    </lineage>
</organism>
<evidence type="ECO:0000313" key="8">
    <source>
        <dbReference type="EMBL" id="VDM33416.1"/>
    </source>
</evidence>
<sequence>MPYKSASRDSSSRSKRFNPKVGIDESWRQFYDTVGDVIGRGGAGKVFRIRLKRGNYLHERKSSVPACLPAGEFGQSVELINDVPDDRSLAVKIIRRFRCGRDSIEKIRNEIKLIRTLQSSNVDACAPSAAAPILFSVHEDLTQVAIVMEFAEGGSLFDLCSPTSFNRPPLPSGDGTFTDGNILRSKIPESYVSSVLSKIVDALAFMHEKANIVHLDIKVCLIRITFTLLFLLSLISFQFYVVLSSHFLTALITLAPFVTASSPTSALYYAGCPLAIFHCAENILLRKPYPSSDVFITDFGLASVLNKVKPHKELAGTPDYTGGSLTCSHRFKYQCINYTFSIFCVSVHGCENEGFWSLDFVGESGCGIGTRIMLQVTSSFNFFVTFLRSKEWSLLQCLRSNFFVACIEPAKNAWKLGASP</sequence>
<evidence type="ECO:0000313" key="10">
    <source>
        <dbReference type="WBParaSite" id="TTAC_0000878601-mRNA-1"/>
    </source>
</evidence>
<keyword evidence="5" id="KW-0067">ATP-binding</keyword>
<keyword evidence="4" id="KW-0418">Kinase</keyword>
<feature type="transmembrane region" description="Helical" evidence="6">
    <location>
        <begin position="228"/>
        <end position="254"/>
    </location>
</feature>
<evidence type="ECO:0000256" key="4">
    <source>
        <dbReference type="ARBA" id="ARBA00022777"/>
    </source>
</evidence>
<dbReference type="PANTHER" id="PTHR24342">
    <property type="entry name" value="SERINE/THREONINE-PROTEIN KINASE 17"/>
    <property type="match status" value="1"/>
</dbReference>
<gene>
    <name evidence="8" type="ORF">TTAC_LOCUS8771</name>
</gene>
<dbReference type="GO" id="GO:0004674">
    <property type="term" value="F:protein serine/threonine kinase activity"/>
    <property type="evidence" value="ECO:0007669"/>
    <property type="project" value="UniProtKB-KW"/>
</dbReference>
<keyword evidence="9" id="KW-1185">Reference proteome</keyword>
<keyword evidence="1" id="KW-0723">Serine/threonine-protein kinase</keyword>
<dbReference type="WBParaSite" id="TTAC_0000878601-mRNA-1">
    <property type="protein sequence ID" value="TTAC_0000878601-mRNA-1"/>
    <property type="gene ID" value="TTAC_0000878601"/>
</dbReference>
<dbReference type="AlphaFoldDB" id="A0A158RF46"/>
<accession>A0A158RF46</accession>
<keyword evidence="6" id="KW-0472">Membrane</keyword>
<dbReference type="GO" id="GO:0043065">
    <property type="term" value="P:positive regulation of apoptotic process"/>
    <property type="evidence" value="ECO:0007669"/>
    <property type="project" value="TreeGrafter"/>
</dbReference>
<evidence type="ECO:0000256" key="1">
    <source>
        <dbReference type="ARBA" id="ARBA00022527"/>
    </source>
</evidence>
<dbReference type="InterPro" id="IPR000719">
    <property type="entry name" value="Prot_kinase_dom"/>
</dbReference>
<dbReference type="STRING" id="6205.A0A158RF46"/>
<dbReference type="GO" id="GO:0035556">
    <property type="term" value="P:intracellular signal transduction"/>
    <property type="evidence" value="ECO:0007669"/>
    <property type="project" value="TreeGrafter"/>
</dbReference>
<dbReference type="Gene3D" id="3.30.200.20">
    <property type="entry name" value="Phosphorylase Kinase, domain 1"/>
    <property type="match status" value="1"/>
</dbReference>
<evidence type="ECO:0000256" key="5">
    <source>
        <dbReference type="ARBA" id="ARBA00022840"/>
    </source>
</evidence>
<evidence type="ECO:0000256" key="3">
    <source>
        <dbReference type="ARBA" id="ARBA00022741"/>
    </source>
</evidence>
<dbReference type="SMART" id="SM00220">
    <property type="entry name" value="S_TKc"/>
    <property type="match status" value="1"/>
</dbReference>
<dbReference type="SUPFAM" id="SSF56112">
    <property type="entry name" value="Protein kinase-like (PK-like)"/>
    <property type="match status" value="1"/>
</dbReference>